<sequence length="732" mass="80320">MVSLGPSLPHSGLQPAESVVSGRMRTRKHQSPVESTWVEKPQCVEAPRASCEAQAGNAAAPPKGQRERSVSNGVSLSDSGENSLNIDQKKANGKRQKRRRKSPKNKVVLPSFDCTLAGLMADTVWLDKCAYEEAERAYYTKGAAEQARAPETNPLTGAVTLTPRESEHIGSGTGHPPISNCCHSGLVACHHVDNGIWLNKLNFDDAEHQFVMRFGSPFAPHSLELPLRQPESGFPGGIQGTPDEGYVSAIPTPASHPFLDLGSVSSLVPSSDPTVNGKPHWAGLQDLLAEVWLDKPAYDQAERSFYETVARSHSPLRVEAQQHWGVHSGKKNKRDKWNRKSTTKQATTKKCELPVIPEETGGLLHKPVYYFLHPDSETVWLDKTSYDRAEATFYIGQHLGSSLNFKDSPASKLSRPAKSKRCGAPCHSKKMSASFISTEKVWLDKCKYDDAERQYYETLSRGSAPNNPHNSPQEQDGASTILRDIARARENIQKSLAGLRTVLHNPKEAQAALPQGQTGPRTSGAASNSGDSSELAARVANLEQENQSLHKVVKDLQSAISKLESRLSTLEKSASSQPPIKVAAPVQKVQVTPAAKEENGTAEDDDDDIDLFGSDEEEDAEAERIREERLRQYAEKKAKKPGVIAKSSILLDVKPWDDETDMAKLEECVRTVQMDGLLWGSSKLVPVGYGIKKLQIQCVVEDDKVGTDILEEEITKFEDYVQSVDIAAFNKI</sequence>
<feature type="compositionally biased region" description="Polar residues" evidence="6">
    <location>
        <begin position="515"/>
        <end position="532"/>
    </location>
</feature>
<dbReference type="GO" id="GO:0005853">
    <property type="term" value="C:eukaryotic translation elongation factor 1 complex"/>
    <property type="evidence" value="ECO:0007669"/>
    <property type="project" value="InterPro"/>
</dbReference>
<keyword evidence="3 5" id="KW-0648">Protein biosynthesis</keyword>
<dbReference type="Pfam" id="PF10587">
    <property type="entry name" value="EF-1_beta_acid"/>
    <property type="match status" value="1"/>
</dbReference>
<evidence type="ECO:0000256" key="1">
    <source>
        <dbReference type="ARBA" id="ARBA00007411"/>
    </source>
</evidence>
<dbReference type="GeneTree" id="ENSGT00950000183014"/>
<dbReference type="DNASU" id="496939"/>
<dbReference type="CDD" id="cd00292">
    <property type="entry name" value="EF1B"/>
    <property type="match status" value="1"/>
</dbReference>
<dbReference type="InterPro" id="IPR014717">
    <property type="entry name" value="Transl_elong_EF1B/ribsomal_bS6"/>
</dbReference>
<feature type="region of interest" description="Disordered" evidence="6">
    <location>
        <begin position="54"/>
        <end position="105"/>
    </location>
</feature>
<proteinExistence type="inferred from homology"/>
<dbReference type="InterPro" id="IPR036219">
    <property type="entry name" value="eEF-1beta-like_sf"/>
</dbReference>
<evidence type="ECO:0000256" key="5">
    <source>
        <dbReference type="RuleBase" id="RU003791"/>
    </source>
</evidence>
<evidence type="ECO:0000259" key="7">
    <source>
        <dbReference type="SMART" id="SM00888"/>
    </source>
</evidence>
<feature type="compositionally biased region" description="Polar residues" evidence="6">
    <location>
        <begin position="70"/>
        <end position="86"/>
    </location>
</feature>
<dbReference type="FunFam" id="3.30.70.60:FF:000001">
    <property type="entry name" value="Elongation factor 1-beta 1 like"/>
    <property type="match status" value="1"/>
</dbReference>
<gene>
    <name evidence="9" type="primary">eef1d</name>
</gene>
<dbReference type="PROSITE" id="PS00825">
    <property type="entry name" value="EF1BD_2"/>
    <property type="match status" value="1"/>
</dbReference>
<feature type="compositionally biased region" description="Basic residues" evidence="6">
    <location>
        <begin position="328"/>
        <end position="342"/>
    </location>
</feature>
<evidence type="ECO:0000256" key="2">
    <source>
        <dbReference type="ARBA" id="ARBA00022768"/>
    </source>
</evidence>
<evidence type="ECO:0000256" key="6">
    <source>
        <dbReference type="SAM" id="MobiDB-lite"/>
    </source>
</evidence>
<dbReference type="PANTHER" id="PTHR11595">
    <property type="entry name" value="EF-HAND AND COILED-COIL DOMAIN-CONTAINING FAMILY MEMBER"/>
    <property type="match status" value="1"/>
</dbReference>
<name>A0A6I8RWJ3_XENTR</name>
<feature type="region of interest" description="Disordered" evidence="6">
    <location>
        <begin position="510"/>
        <end position="535"/>
    </location>
</feature>
<feature type="region of interest" description="Disordered" evidence="6">
    <location>
        <begin position="588"/>
        <end position="623"/>
    </location>
</feature>
<dbReference type="Bgee" id="ENSXETG00000004674">
    <property type="expression patterns" value="Expressed in testis and 28 other cell types or tissues"/>
</dbReference>
<feature type="compositionally biased region" description="Acidic residues" evidence="6">
    <location>
        <begin position="600"/>
        <end position="621"/>
    </location>
</feature>
<evidence type="ECO:0000256" key="4">
    <source>
        <dbReference type="ARBA" id="ARBA00039378"/>
    </source>
</evidence>
<dbReference type="SUPFAM" id="SSF54984">
    <property type="entry name" value="eEF-1beta-like"/>
    <property type="match status" value="1"/>
</dbReference>
<evidence type="ECO:0000313" key="9">
    <source>
        <dbReference type="Ensembl" id="ENSXETP00000089545"/>
    </source>
</evidence>
<dbReference type="PANTHER" id="PTHR11595:SF26">
    <property type="entry name" value="ELONGATION FACTOR 1-DELTA"/>
    <property type="match status" value="1"/>
</dbReference>
<dbReference type="PROSITE" id="PS00824">
    <property type="entry name" value="EF1BD_1"/>
    <property type="match status" value="1"/>
</dbReference>
<organism evidence="9">
    <name type="scientific">Xenopus tropicalis</name>
    <name type="common">Western clawed frog</name>
    <name type="synonym">Silurana tropicalis</name>
    <dbReference type="NCBI Taxonomy" id="8364"/>
    <lineage>
        <taxon>Eukaryota</taxon>
        <taxon>Metazoa</taxon>
        <taxon>Chordata</taxon>
        <taxon>Craniata</taxon>
        <taxon>Vertebrata</taxon>
        <taxon>Euteleostomi</taxon>
        <taxon>Amphibia</taxon>
        <taxon>Batrachia</taxon>
        <taxon>Anura</taxon>
        <taxon>Pipoidea</taxon>
        <taxon>Pipidae</taxon>
        <taxon>Xenopodinae</taxon>
        <taxon>Xenopus</taxon>
        <taxon>Silurana</taxon>
    </lineage>
</organism>
<dbReference type="Pfam" id="PF00736">
    <property type="entry name" value="EF1_GNE"/>
    <property type="match status" value="1"/>
</dbReference>
<reference evidence="9" key="2">
    <citation type="submission" date="2020-05" db="UniProtKB">
        <authorList>
            <consortium name="Ensembl"/>
        </authorList>
    </citation>
    <scope>IDENTIFICATION</scope>
</reference>
<feature type="domain" description="Elongation factor 1 beta central acidic region eukaryote" evidence="8">
    <location>
        <begin position="611"/>
        <end position="637"/>
    </location>
</feature>
<dbReference type="Ensembl" id="ENSXETT00000101848">
    <property type="protein sequence ID" value="ENSXETP00000089545"/>
    <property type="gene ID" value="ENSXETG00000004674"/>
</dbReference>
<dbReference type="InterPro" id="IPR018940">
    <property type="entry name" value="EF-1_beta_acid_region_euk"/>
</dbReference>
<dbReference type="Xenbase" id="XB-GENE-958968">
    <property type="gene designation" value="eef1d"/>
</dbReference>
<dbReference type="InParanoid" id="A0A6I8RWJ3"/>
<protein>
    <recommendedName>
        <fullName evidence="4">Elongation factor 1-delta</fullName>
    </recommendedName>
</protein>
<dbReference type="InterPro" id="IPR049720">
    <property type="entry name" value="EF1B_bsu/dsu"/>
</dbReference>
<dbReference type="SMART" id="SM01182">
    <property type="entry name" value="EF-1_beta_acid"/>
    <property type="match status" value="1"/>
</dbReference>
<accession>A0A6I8RWJ3</accession>
<dbReference type="GO" id="GO:0003746">
    <property type="term" value="F:translation elongation factor activity"/>
    <property type="evidence" value="ECO:0007669"/>
    <property type="project" value="UniProtKB-KW"/>
</dbReference>
<feature type="domain" description="Translation elongation factor EF1B beta/delta subunit guanine nucleotide exchange" evidence="7">
    <location>
        <begin position="646"/>
        <end position="732"/>
    </location>
</feature>
<evidence type="ECO:0000256" key="3">
    <source>
        <dbReference type="ARBA" id="ARBA00022917"/>
    </source>
</evidence>
<dbReference type="SMART" id="SM00888">
    <property type="entry name" value="EF1_GNE"/>
    <property type="match status" value="1"/>
</dbReference>
<dbReference type="InterPro" id="IPR001326">
    <property type="entry name" value="Transl_elong_EF1B_B/D_CS"/>
</dbReference>
<feature type="region of interest" description="Disordered" evidence="6">
    <location>
        <begin position="323"/>
        <end position="348"/>
    </location>
</feature>
<feature type="compositionally biased region" description="Basic residues" evidence="6">
    <location>
        <begin position="91"/>
        <end position="104"/>
    </location>
</feature>
<dbReference type="AlphaFoldDB" id="A0A6I8RWJ3"/>
<dbReference type="Gene3D" id="3.30.70.60">
    <property type="match status" value="1"/>
</dbReference>
<comment type="similarity">
    <text evidence="1 5">Belongs to the EF-1-beta/EF-1-delta family.</text>
</comment>
<dbReference type="Gene3D" id="1.20.5.340">
    <property type="match status" value="1"/>
</dbReference>
<keyword evidence="2 5" id="KW-0251">Elongation factor</keyword>
<dbReference type="InterPro" id="IPR014038">
    <property type="entry name" value="EF1B_bsu/dsu_GNE"/>
</dbReference>
<feature type="region of interest" description="Disordered" evidence="6">
    <location>
        <begin position="1"/>
        <end position="40"/>
    </location>
</feature>
<evidence type="ECO:0000259" key="8">
    <source>
        <dbReference type="SMART" id="SM01182"/>
    </source>
</evidence>
<reference evidence="9" key="1">
    <citation type="journal article" date="2010" name="Science">
        <title>The genome of the Western clawed frog Xenopus tropicalis.</title>
        <authorList>
            <person name="Hellsten U."/>
            <person name="Harland R.M."/>
            <person name="Gilchrist M.J."/>
            <person name="Hendrix D."/>
            <person name="Jurka J."/>
            <person name="Kapitonov V."/>
            <person name="Ovcharenko I."/>
            <person name="Putnam N.H."/>
            <person name="Shu S."/>
            <person name="Taher L."/>
            <person name="Blitz I.L."/>
            <person name="Blumberg B."/>
            <person name="Dichmann D.S."/>
            <person name="Dubchak I."/>
            <person name="Amaya E."/>
            <person name="Detter J.C."/>
            <person name="Fletcher R."/>
            <person name="Gerhard D.S."/>
            <person name="Goodstein D."/>
            <person name="Graves T."/>
            <person name="Grigoriev I.V."/>
            <person name="Grimwood J."/>
            <person name="Kawashima T."/>
            <person name="Lindquist E."/>
            <person name="Lucas S.M."/>
            <person name="Mead P.E."/>
            <person name="Mitros T."/>
            <person name="Ogino H."/>
            <person name="Ohta Y."/>
            <person name="Poliakov A.V."/>
            <person name="Pollet N."/>
            <person name="Robert J."/>
            <person name="Salamov A."/>
            <person name="Sater A.K."/>
            <person name="Schmutz J."/>
            <person name="Terry A."/>
            <person name="Vize P.D."/>
            <person name="Warren W.C."/>
            <person name="Wells D."/>
            <person name="Wills A."/>
            <person name="Wilson R.K."/>
            <person name="Zimmerman L.B."/>
            <person name="Zorn A.M."/>
            <person name="Grainger R."/>
            <person name="Grammer T."/>
            <person name="Khokha M.K."/>
            <person name="Richardson P.M."/>
            <person name="Rokhsar D.S."/>
        </authorList>
    </citation>
    <scope>NUCLEOTIDE SEQUENCE [LARGE SCALE GENOMIC DNA]</scope>
    <source>
        <strain evidence="9">Nigerian</strain>
    </source>
</reference>